<proteinExistence type="predicted"/>
<evidence type="ECO:0000313" key="1">
    <source>
        <dbReference type="EMBL" id="MBD1381953.1"/>
    </source>
</evidence>
<name>A0A926NL37_9BACI</name>
<dbReference type="AlphaFoldDB" id="A0A926NL37"/>
<gene>
    <name evidence="1" type="ORF">IC621_17125</name>
</gene>
<sequence>MGYVAPVTNYQYIQYANRMEKTLPNYTQFMKISSINLTRQYIEQQRKHDQYSLADIIISKKKKNKYQFQEGKGITFNEYV</sequence>
<protein>
    <submittedName>
        <fullName evidence="1">Uncharacterized protein</fullName>
    </submittedName>
</protein>
<dbReference type="EMBL" id="JACXAI010000023">
    <property type="protein sequence ID" value="MBD1381953.1"/>
    <property type="molecule type" value="Genomic_DNA"/>
</dbReference>
<evidence type="ECO:0000313" key="2">
    <source>
        <dbReference type="Proteomes" id="UP000626844"/>
    </source>
</evidence>
<dbReference type="Proteomes" id="UP000626844">
    <property type="component" value="Unassembled WGS sequence"/>
</dbReference>
<comment type="caution">
    <text evidence="1">The sequence shown here is derived from an EMBL/GenBank/DDBJ whole genome shotgun (WGS) entry which is preliminary data.</text>
</comment>
<keyword evidence="2" id="KW-1185">Reference proteome</keyword>
<dbReference type="RefSeq" id="WP_191159670.1">
    <property type="nucleotide sequence ID" value="NZ_JACXAI010000023.1"/>
</dbReference>
<organism evidence="1 2">
    <name type="scientific">Metabacillus arenae</name>
    <dbReference type="NCBI Taxonomy" id="2771434"/>
    <lineage>
        <taxon>Bacteria</taxon>
        <taxon>Bacillati</taxon>
        <taxon>Bacillota</taxon>
        <taxon>Bacilli</taxon>
        <taxon>Bacillales</taxon>
        <taxon>Bacillaceae</taxon>
        <taxon>Metabacillus</taxon>
    </lineage>
</organism>
<accession>A0A926NL37</accession>
<reference evidence="1" key="1">
    <citation type="submission" date="2020-09" db="EMBL/GenBank/DDBJ databases">
        <title>A novel bacterium of genus Bacillus, isolated from South China Sea.</title>
        <authorList>
            <person name="Huang H."/>
            <person name="Mo K."/>
            <person name="Hu Y."/>
        </authorList>
    </citation>
    <scope>NUCLEOTIDE SEQUENCE</scope>
    <source>
        <strain evidence="1">IB182487</strain>
    </source>
</reference>